<sequence length="297" mass="32798">MPERLKNNPLLLSALLIVASELMFASMAATIKIASVALPIEVIVFFRNLIVIILLLPWVFYYGFSLLSTEKLHLHFIRALAGLGAMYCFFYTLANIPLAEAALLKMTLPFFLPIIAWLWLDERISGFIRLAIGVGFVGVGIILQPNWEHFNYIALFALLGSALAALAKVGIRKMASTEPSTRIVFYFSTISAVVAALPLLWAWRTPDEQGWILLGMLGLFGTLGQLLMTKAYGLAPSGQLGGFSYVAVLFSSLYGWLLWDDLLDYWFFIGAVFIGCAGLMIMFESQRGHRGAVGSVL</sequence>
<protein>
    <recommendedName>
        <fullName evidence="6">EamA domain-containing protein</fullName>
    </recommendedName>
</protein>
<dbReference type="AlphaFoldDB" id="A0A251XAB8"/>
<gene>
    <name evidence="7" type="ORF">TPSD3_01605</name>
</gene>
<evidence type="ECO:0000313" key="8">
    <source>
        <dbReference type="Proteomes" id="UP000194798"/>
    </source>
</evidence>
<feature type="transmembrane region" description="Helical" evidence="5">
    <location>
        <begin position="102"/>
        <end position="120"/>
    </location>
</feature>
<evidence type="ECO:0000259" key="6">
    <source>
        <dbReference type="Pfam" id="PF00892"/>
    </source>
</evidence>
<name>A0A251XAB8_9GAMM</name>
<feature type="transmembrane region" description="Helical" evidence="5">
    <location>
        <begin position="209"/>
        <end position="228"/>
    </location>
</feature>
<feature type="transmembrane region" description="Helical" evidence="5">
    <location>
        <begin position="76"/>
        <end position="96"/>
    </location>
</feature>
<proteinExistence type="predicted"/>
<comment type="caution">
    <text evidence="7">The sequence shown here is derived from an EMBL/GenBank/DDBJ whole genome shotgun (WGS) entry which is preliminary data.</text>
</comment>
<keyword evidence="2 5" id="KW-0812">Transmembrane</keyword>
<dbReference type="RefSeq" id="WP_086486844.1">
    <property type="nucleotide sequence ID" value="NZ_MSLT01000006.1"/>
</dbReference>
<dbReference type="PANTHER" id="PTHR22911">
    <property type="entry name" value="ACYL-MALONYL CONDENSING ENZYME-RELATED"/>
    <property type="match status" value="1"/>
</dbReference>
<dbReference type="OrthoDB" id="148351at2"/>
<feature type="transmembrane region" description="Helical" evidence="5">
    <location>
        <begin position="150"/>
        <end position="171"/>
    </location>
</feature>
<dbReference type="SUPFAM" id="SSF103481">
    <property type="entry name" value="Multidrug resistance efflux transporter EmrE"/>
    <property type="match status" value="2"/>
</dbReference>
<feature type="transmembrane region" description="Helical" evidence="5">
    <location>
        <begin position="183"/>
        <end position="203"/>
    </location>
</feature>
<dbReference type="Pfam" id="PF00892">
    <property type="entry name" value="EamA"/>
    <property type="match status" value="2"/>
</dbReference>
<feature type="transmembrane region" description="Helical" evidence="5">
    <location>
        <begin position="44"/>
        <end position="64"/>
    </location>
</feature>
<keyword evidence="4 5" id="KW-0472">Membrane</keyword>
<dbReference type="InterPro" id="IPR037185">
    <property type="entry name" value="EmrE-like"/>
</dbReference>
<evidence type="ECO:0000256" key="3">
    <source>
        <dbReference type="ARBA" id="ARBA00022989"/>
    </source>
</evidence>
<feature type="transmembrane region" description="Helical" evidence="5">
    <location>
        <begin position="265"/>
        <end position="283"/>
    </location>
</feature>
<feature type="transmembrane region" description="Helical" evidence="5">
    <location>
        <begin position="240"/>
        <end position="259"/>
    </location>
</feature>
<comment type="subcellular location">
    <subcellularLocation>
        <location evidence="1">Membrane</location>
        <topology evidence="1">Multi-pass membrane protein</topology>
    </subcellularLocation>
</comment>
<reference evidence="7 8" key="1">
    <citation type="submission" date="2016-12" db="EMBL/GenBank/DDBJ databases">
        <title>Thioflexothrix psekupsii D3 genome sequencing and assembly.</title>
        <authorList>
            <person name="Fomenkov A."/>
            <person name="Vincze T."/>
            <person name="Grabovich M."/>
            <person name="Anton B.P."/>
            <person name="Dubinina G."/>
            <person name="Orlova M."/>
            <person name="Belousova E."/>
            <person name="Roberts R.J."/>
        </authorList>
    </citation>
    <scope>NUCLEOTIDE SEQUENCE [LARGE SCALE GENOMIC DNA]</scope>
    <source>
        <strain evidence="7">D3</strain>
    </source>
</reference>
<evidence type="ECO:0000256" key="5">
    <source>
        <dbReference type="SAM" id="Phobius"/>
    </source>
</evidence>
<accession>A0A251XAB8</accession>
<dbReference type="PANTHER" id="PTHR22911:SF6">
    <property type="entry name" value="SOLUTE CARRIER FAMILY 35 MEMBER G1"/>
    <property type="match status" value="1"/>
</dbReference>
<feature type="transmembrane region" description="Helical" evidence="5">
    <location>
        <begin position="127"/>
        <end position="144"/>
    </location>
</feature>
<evidence type="ECO:0000256" key="4">
    <source>
        <dbReference type="ARBA" id="ARBA00023136"/>
    </source>
</evidence>
<dbReference type="InterPro" id="IPR000620">
    <property type="entry name" value="EamA_dom"/>
</dbReference>
<keyword evidence="8" id="KW-1185">Reference proteome</keyword>
<feature type="domain" description="EamA" evidence="6">
    <location>
        <begin position="153"/>
        <end position="281"/>
    </location>
</feature>
<keyword evidence="3 5" id="KW-1133">Transmembrane helix</keyword>
<evidence type="ECO:0000313" key="7">
    <source>
        <dbReference type="EMBL" id="OUD15253.1"/>
    </source>
</evidence>
<dbReference type="EMBL" id="MSLT01000006">
    <property type="protein sequence ID" value="OUD15253.1"/>
    <property type="molecule type" value="Genomic_DNA"/>
</dbReference>
<organism evidence="7 8">
    <name type="scientific">Thioflexithrix psekupsensis</name>
    <dbReference type="NCBI Taxonomy" id="1570016"/>
    <lineage>
        <taxon>Bacteria</taxon>
        <taxon>Pseudomonadati</taxon>
        <taxon>Pseudomonadota</taxon>
        <taxon>Gammaproteobacteria</taxon>
        <taxon>Thiotrichales</taxon>
        <taxon>Thioflexithrix</taxon>
    </lineage>
</organism>
<dbReference type="Proteomes" id="UP000194798">
    <property type="component" value="Unassembled WGS sequence"/>
</dbReference>
<evidence type="ECO:0000256" key="2">
    <source>
        <dbReference type="ARBA" id="ARBA00022692"/>
    </source>
</evidence>
<feature type="domain" description="EamA" evidence="6">
    <location>
        <begin position="13"/>
        <end position="143"/>
    </location>
</feature>
<dbReference type="GO" id="GO:0016020">
    <property type="term" value="C:membrane"/>
    <property type="evidence" value="ECO:0007669"/>
    <property type="project" value="UniProtKB-SubCell"/>
</dbReference>
<evidence type="ECO:0000256" key="1">
    <source>
        <dbReference type="ARBA" id="ARBA00004141"/>
    </source>
</evidence>